<comment type="caution">
    <text evidence="9">The sequence shown here is derived from an EMBL/GenBank/DDBJ whole genome shotgun (WGS) entry which is preliminary data.</text>
</comment>
<evidence type="ECO:0000313" key="10">
    <source>
        <dbReference type="Proteomes" id="UP000245396"/>
    </source>
</evidence>
<feature type="binding site" evidence="7">
    <location>
        <position position="164"/>
    </location>
    <ligand>
        <name>FMN</name>
        <dbReference type="ChEBI" id="CHEBI:58210"/>
    </ligand>
</feature>
<feature type="binding site" evidence="7">
    <location>
        <position position="136"/>
    </location>
    <ligand>
        <name>FMN</name>
        <dbReference type="ChEBI" id="CHEBI:58210"/>
    </ligand>
</feature>
<feature type="binding site" evidence="7">
    <location>
        <position position="115"/>
    </location>
    <ligand>
        <name>FMN</name>
        <dbReference type="ChEBI" id="CHEBI:58210"/>
    </ligand>
</feature>
<feature type="binding site" evidence="7">
    <location>
        <position position="260"/>
    </location>
    <ligand>
        <name>glyoxylate</name>
        <dbReference type="ChEBI" id="CHEBI:36655"/>
    </ligand>
</feature>
<dbReference type="InterPro" id="IPR037396">
    <property type="entry name" value="FMN_HAD"/>
</dbReference>
<feature type="binding site" evidence="7">
    <location>
        <position position="31"/>
    </location>
    <ligand>
        <name>glyoxylate</name>
        <dbReference type="ChEBI" id="CHEBI:36655"/>
    </ligand>
</feature>
<dbReference type="PROSITE" id="PS51349">
    <property type="entry name" value="FMN_HYDROXY_ACID_DH_2"/>
    <property type="match status" value="1"/>
</dbReference>
<dbReference type="InterPro" id="IPR008259">
    <property type="entry name" value="FMN_hydac_DH_AS"/>
</dbReference>
<dbReference type="InterPro" id="IPR013785">
    <property type="entry name" value="Aldolase_TIM"/>
</dbReference>
<feature type="binding site" evidence="7">
    <location>
        <position position="138"/>
    </location>
    <ligand>
        <name>glyoxylate</name>
        <dbReference type="ChEBI" id="CHEBI:36655"/>
    </ligand>
</feature>
<dbReference type="OrthoDB" id="9770452at2"/>
<feature type="binding site" evidence="7">
    <location>
        <begin position="315"/>
        <end position="319"/>
    </location>
    <ligand>
        <name>FMN</name>
        <dbReference type="ChEBI" id="CHEBI:58210"/>
    </ligand>
</feature>
<dbReference type="PANTHER" id="PTHR10578">
    <property type="entry name" value="S -2-HYDROXY-ACID OXIDASE-RELATED"/>
    <property type="match status" value="1"/>
</dbReference>
<evidence type="ECO:0000256" key="4">
    <source>
        <dbReference type="ARBA" id="ARBA00023002"/>
    </source>
</evidence>
<protein>
    <submittedName>
        <fullName evidence="9">L-lactate dehydrogenase (Cytochrome)</fullName>
    </submittedName>
</protein>
<dbReference type="GO" id="GO:0016491">
    <property type="term" value="F:oxidoreductase activity"/>
    <property type="evidence" value="ECO:0007669"/>
    <property type="project" value="UniProtKB-KW"/>
</dbReference>
<dbReference type="CDD" id="cd02809">
    <property type="entry name" value="alpha_hydroxyacid_oxid_FMN"/>
    <property type="match status" value="1"/>
</dbReference>
<keyword evidence="3 7" id="KW-0288">FMN</keyword>
<keyword evidence="2 7" id="KW-0285">Flavoprotein</keyword>
<feature type="binding site" evidence="7">
    <location>
        <position position="284"/>
    </location>
    <ligand>
        <name>glyoxylate</name>
        <dbReference type="ChEBI" id="CHEBI:36655"/>
    </ligand>
</feature>
<dbReference type="InterPro" id="IPR012133">
    <property type="entry name" value="Alpha-hydoxy_acid_DH_FMN"/>
</dbReference>
<comment type="cofactor">
    <cofactor evidence="1">
        <name>FMN</name>
        <dbReference type="ChEBI" id="CHEBI:58210"/>
    </cofactor>
</comment>
<evidence type="ECO:0000256" key="6">
    <source>
        <dbReference type="PIRSR" id="PIRSR000138-1"/>
    </source>
</evidence>
<dbReference type="STRING" id="1192868.GCA_000304395_04352"/>
<feature type="binding site" evidence="7">
    <location>
        <begin position="338"/>
        <end position="339"/>
    </location>
    <ligand>
        <name>FMN</name>
        <dbReference type="ChEBI" id="CHEBI:58210"/>
    </ligand>
</feature>
<dbReference type="AlphaFoldDB" id="A0A316C8R9"/>
<name>A0A316C8R9_PSESE</name>
<evidence type="ECO:0000259" key="8">
    <source>
        <dbReference type="PROSITE" id="PS51349"/>
    </source>
</evidence>
<dbReference type="Pfam" id="PF01070">
    <property type="entry name" value="FMN_dh"/>
    <property type="match status" value="1"/>
</dbReference>
<dbReference type="PANTHER" id="PTHR10578:SF107">
    <property type="entry name" value="2-HYDROXYACID OXIDASE 1"/>
    <property type="match status" value="1"/>
</dbReference>
<sequence length="399" mass="43357">MHTMTLDQKFPCIDDMASAAARRIPHFAWEYLRGGIGREVGLQRNRQALDRVLLEPCYLTKEPANRPELGTTLLGQHFDMPFGVSPVGLSGLMWPGAVEILARAAVAANAPMVLSHFATTHMSDFRTIAGRNGWFQLYSFSKPDALKAVIEDVAATGFETLVVTIDIPTATRRDRELRVGLSVPPKINLNTLWQVATHPRWALATAMTGIPRFRNLKPYAPNGLSMAKEAEYLTELVEGHVTTEVLSRIRAQWTGKLVVKGVMTAEDARIALDCGADGIWVSNHGGRQLDAAWSTVEVLPAIRAALGPDVPIMIDSGPRTGLDIARMLASGADFVFLGRAFIFAVAAIGARGGDHAFALLREELRCTLAQLGCRSVRDLPDFLTKTPVPGEAARCGLTP</sequence>
<evidence type="ECO:0000256" key="2">
    <source>
        <dbReference type="ARBA" id="ARBA00022630"/>
    </source>
</evidence>
<feature type="binding site" evidence="7">
    <location>
        <position position="287"/>
    </location>
    <ligand>
        <name>glyoxylate</name>
        <dbReference type="ChEBI" id="CHEBI:36655"/>
    </ligand>
</feature>
<comment type="similarity">
    <text evidence="5">Belongs to the FMN-dependent alpha-hydroxy acid dehydrogenase family.</text>
</comment>
<proteinExistence type="inferred from homology"/>
<feature type="binding site" evidence="7">
    <location>
        <position position="173"/>
    </location>
    <ligand>
        <name>glyoxylate</name>
        <dbReference type="ChEBI" id="CHEBI:36655"/>
    </ligand>
</feature>
<dbReference type="InterPro" id="IPR000262">
    <property type="entry name" value="FMN-dep_DH"/>
</dbReference>
<dbReference type="PROSITE" id="PS00557">
    <property type="entry name" value="FMN_HYDROXY_ACID_DH_1"/>
    <property type="match status" value="1"/>
</dbReference>
<feature type="binding site" evidence="7">
    <location>
        <begin position="86"/>
        <end position="88"/>
    </location>
    <ligand>
        <name>FMN</name>
        <dbReference type="ChEBI" id="CHEBI:58210"/>
    </ligand>
</feature>
<dbReference type="PIRSF" id="PIRSF000138">
    <property type="entry name" value="Al-hdrx_acd_dh"/>
    <property type="match status" value="1"/>
</dbReference>
<reference evidence="9 10" key="1">
    <citation type="submission" date="2018-05" db="EMBL/GenBank/DDBJ databases">
        <title>Genomic Encyclopedia of Type Strains, Phase IV (KMG-IV): sequencing the most valuable type-strain genomes for metagenomic binning, comparative biology and taxonomic classification.</title>
        <authorList>
            <person name="Goeker M."/>
        </authorList>
    </citation>
    <scope>NUCLEOTIDE SEQUENCE [LARGE SCALE GENOMIC DNA]</scope>
    <source>
        <strain evidence="9 10">DSM 6986</strain>
    </source>
</reference>
<accession>A0A316C8R9</accession>
<keyword evidence="10" id="KW-1185">Reference proteome</keyword>
<feature type="domain" description="FMN hydroxy acid dehydrogenase" evidence="8">
    <location>
        <begin position="5"/>
        <end position="389"/>
    </location>
</feature>
<dbReference type="SUPFAM" id="SSF51395">
    <property type="entry name" value="FMN-linked oxidoreductases"/>
    <property type="match status" value="1"/>
</dbReference>
<evidence type="ECO:0000313" key="9">
    <source>
        <dbReference type="EMBL" id="PWJ86192.1"/>
    </source>
</evidence>
<dbReference type="Proteomes" id="UP000245396">
    <property type="component" value="Unassembled WGS sequence"/>
</dbReference>
<evidence type="ECO:0000256" key="3">
    <source>
        <dbReference type="ARBA" id="ARBA00022643"/>
    </source>
</evidence>
<dbReference type="Gene3D" id="3.20.20.70">
    <property type="entry name" value="Aldolase class I"/>
    <property type="match status" value="1"/>
</dbReference>
<feature type="binding site" evidence="7">
    <location>
        <position position="282"/>
    </location>
    <ligand>
        <name>FMN</name>
        <dbReference type="ChEBI" id="CHEBI:58210"/>
    </ligand>
</feature>
<evidence type="ECO:0000256" key="7">
    <source>
        <dbReference type="PIRSR" id="PIRSR000138-2"/>
    </source>
</evidence>
<dbReference type="GO" id="GO:0010181">
    <property type="term" value="F:FMN binding"/>
    <property type="evidence" value="ECO:0007669"/>
    <property type="project" value="InterPro"/>
</dbReference>
<dbReference type="EMBL" id="QGGG01000001">
    <property type="protein sequence ID" value="PWJ86192.1"/>
    <property type="molecule type" value="Genomic_DNA"/>
</dbReference>
<evidence type="ECO:0000256" key="5">
    <source>
        <dbReference type="ARBA" id="ARBA00024042"/>
    </source>
</evidence>
<organism evidence="9 10">
    <name type="scientific">Pseudaminobacter salicylatoxidans</name>
    <dbReference type="NCBI Taxonomy" id="93369"/>
    <lineage>
        <taxon>Bacteria</taxon>
        <taxon>Pseudomonadati</taxon>
        <taxon>Pseudomonadota</taxon>
        <taxon>Alphaproteobacteria</taxon>
        <taxon>Hyphomicrobiales</taxon>
        <taxon>Phyllobacteriaceae</taxon>
        <taxon>Pseudaminobacter</taxon>
    </lineage>
</organism>
<evidence type="ECO:0000256" key="1">
    <source>
        <dbReference type="ARBA" id="ARBA00001917"/>
    </source>
</evidence>
<gene>
    <name evidence="9" type="ORF">C7441_10171</name>
</gene>
<feature type="active site" description="Proton acceptor" evidence="6">
    <location>
        <position position="284"/>
    </location>
</feature>
<keyword evidence="4" id="KW-0560">Oxidoreductase</keyword>